<dbReference type="GO" id="GO:0006355">
    <property type="term" value="P:regulation of DNA-templated transcription"/>
    <property type="evidence" value="ECO:0007669"/>
    <property type="project" value="InterPro"/>
</dbReference>
<evidence type="ECO:0000313" key="3">
    <source>
        <dbReference type="EMBL" id="RYC29529.1"/>
    </source>
</evidence>
<reference evidence="3 4" key="2">
    <citation type="submission" date="2019-02" db="EMBL/GenBank/DDBJ databases">
        <title>'Lichenibacterium ramalinii' gen. nov. sp. nov., 'Lichenibacterium minor' gen. nov. sp. nov.</title>
        <authorList>
            <person name="Pankratov T."/>
        </authorList>
    </citation>
    <scope>NUCLEOTIDE SEQUENCE [LARGE SCALE GENOMIC DNA]</scope>
    <source>
        <strain evidence="3 4">RmlP026</strain>
    </source>
</reference>
<gene>
    <name evidence="3" type="ORF">D3273_23365</name>
</gene>
<comment type="similarity">
    <text evidence="1">Belongs to the ros/MucR family.</text>
</comment>
<dbReference type="GO" id="GO:0003677">
    <property type="term" value="F:DNA binding"/>
    <property type="evidence" value="ECO:0007669"/>
    <property type="project" value="InterPro"/>
</dbReference>
<dbReference type="EMBL" id="QYBB01000048">
    <property type="protein sequence ID" value="RYC29529.1"/>
    <property type="molecule type" value="Genomic_DNA"/>
</dbReference>
<dbReference type="GO" id="GO:0008270">
    <property type="term" value="F:zinc ion binding"/>
    <property type="evidence" value="ECO:0007669"/>
    <property type="project" value="InterPro"/>
</dbReference>
<dbReference type="RefSeq" id="WP_129229309.1">
    <property type="nucleotide sequence ID" value="NZ_QYBB01000048.1"/>
</dbReference>
<protein>
    <submittedName>
        <fullName evidence="3">MucR family transcriptional regulator</fullName>
    </submittedName>
</protein>
<dbReference type="AlphaFoldDB" id="A0A4Q2TZH8"/>
<proteinExistence type="inferred from homology"/>
<feature type="compositionally biased region" description="Basic residues" evidence="2">
    <location>
        <begin position="164"/>
        <end position="173"/>
    </location>
</feature>
<reference evidence="3 4" key="1">
    <citation type="submission" date="2018-12" db="EMBL/GenBank/DDBJ databases">
        <authorList>
            <person name="Grouzdev D.S."/>
            <person name="Krutkina M.S."/>
        </authorList>
    </citation>
    <scope>NUCLEOTIDE SEQUENCE [LARGE SCALE GENOMIC DNA]</scope>
    <source>
        <strain evidence="3 4">RmlP026</strain>
    </source>
</reference>
<evidence type="ECO:0000313" key="4">
    <source>
        <dbReference type="Proteomes" id="UP000290759"/>
    </source>
</evidence>
<dbReference type="Proteomes" id="UP000290759">
    <property type="component" value="Unassembled WGS sequence"/>
</dbReference>
<dbReference type="OrthoDB" id="9809693at2"/>
<organism evidence="3 4">
    <name type="scientific">Lichenibacterium minor</name>
    <dbReference type="NCBI Taxonomy" id="2316528"/>
    <lineage>
        <taxon>Bacteria</taxon>
        <taxon>Pseudomonadati</taxon>
        <taxon>Pseudomonadota</taxon>
        <taxon>Alphaproteobacteria</taxon>
        <taxon>Hyphomicrobiales</taxon>
        <taxon>Lichenihabitantaceae</taxon>
        <taxon>Lichenibacterium</taxon>
    </lineage>
</organism>
<comment type="caution">
    <text evidence="3">The sequence shown here is derived from an EMBL/GenBank/DDBJ whole genome shotgun (WGS) entry which is preliminary data.</text>
</comment>
<sequence>MTDVADMPHTHIDTTAEIVAAYVSRNSVPVADLPSLIRSVHDSLLKLGSTPAVDAPTAPLVPAVPVKKSITDEFIISLEDGRKFKSMKRYLFGLGMTPEDYRAKWGLPKDYPMVAPAYAAKRSALAKTIGLGRKGVESTATASIAPAPAPSVEAAVPANDAAKAPRKRAAKAA</sequence>
<dbReference type="InterPro" id="IPR041920">
    <property type="entry name" value="ROS/MUCR_sf"/>
</dbReference>
<dbReference type="Pfam" id="PF05443">
    <property type="entry name" value="ROS_MUCR"/>
    <property type="match status" value="1"/>
</dbReference>
<evidence type="ECO:0000256" key="2">
    <source>
        <dbReference type="SAM" id="MobiDB-lite"/>
    </source>
</evidence>
<dbReference type="InterPro" id="IPR008807">
    <property type="entry name" value="ROS_MUCR"/>
</dbReference>
<evidence type="ECO:0000256" key="1">
    <source>
        <dbReference type="ARBA" id="ARBA00007031"/>
    </source>
</evidence>
<feature type="region of interest" description="Disordered" evidence="2">
    <location>
        <begin position="154"/>
        <end position="173"/>
    </location>
</feature>
<dbReference type="Gene3D" id="1.10.10.1550">
    <property type="entry name" value="ROS/MUCR transcriptional regulator protein"/>
    <property type="match status" value="1"/>
</dbReference>
<accession>A0A4Q2TZH8</accession>
<keyword evidence="4" id="KW-1185">Reference proteome</keyword>
<name>A0A4Q2TZH8_9HYPH</name>